<evidence type="ECO:0000313" key="1">
    <source>
        <dbReference type="EnsemblMetazoa" id="ACOM041272-PA.1"/>
    </source>
</evidence>
<proteinExistence type="predicted"/>
<organism evidence="1">
    <name type="scientific">Anopheles coluzzii</name>
    <name type="common">African malaria mosquito</name>
    <dbReference type="NCBI Taxonomy" id="1518534"/>
    <lineage>
        <taxon>Eukaryota</taxon>
        <taxon>Metazoa</taxon>
        <taxon>Ecdysozoa</taxon>
        <taxon>Arthropoda</taxon>
        <taxon>Hexapoda</taxon>
        <taxon>Insecta</taxon>
        <taxon>Pterygota</taxon>
        <taxon>Neoptera</taxon>
        <taxon>Endopterygota</taxon>
        <taxon>Diptera</taxon>
        <taxon>Nematocera</taxon>
        <taxon>Culicoidea</taxon>
        <taxon>Culicidae</taxon>
        <taxon>Anophelinae</taxon>
        <taxon>Anopheles</taxon>
    </lineage>
</organism>
<accession>A0A8W7Q2Q4</accession>
<protein>
    <submittedName>
        <fullName evidence="1">Uncharacterized protein</fullName>
    </submittedName>
</protein>
<reference evidence="1" key="1">
    <citation type="submission" date="2022-08" db="UniProtKB">
        <authorList>
            <consortium name="EnsemblMetazoa"/>
        </authorList>
    </citation>
    <scope>IDENTIFICATION</scope>
</reference>
<dbReference type="Proteomes" id="UP000075882">
    <property type="component" value="Unassembled WGS sequence"/>
</dbReference>
<dbReference type="AlphaFoldDB" id="A0A8W7Q2Q4"/>
<dbReference type="EnsemblMetazoa" id="ACOM041272-RA">
    <property type="protein sequence ID" value="ACOM041272-PA.1"/>
    <property type="gene ID" value="ACOM041272"/>
</dbReference>
<sequence length="149" mass="17004">MEQEHQDWDMPDRERKLPANGIAYRIANSNYCVLNITDLVAMFTRPSELDTALHTTDKPGKRHNTLSCTPSSATCSRAATRRETRPRIAASPEEVFYNNNNIGQEKGRNTILQCRSITVFYNNNNNKNGKEKGRNTILQCRSITVRFRG</sequence>
<name>A0A8W7Q2Q4_ANOCL</name>